<keyword evidence="4" id="KW-0472">Membrane</keyword>
<dbReference type="GO" id="GO:0016020">
    <property type="term" value="C:membrane"/>
    <property type="evidence" value="ECO:0007669"/>
    <property type="project" value="UniProtKB-SubCell"/>
</dbReference>
<dbReference type="Proteomes" id="UP000077071">
    <property type="component" value="Chromosome"/>
</dbReference>
<keyword evidence="5" id="KW-0808">Transferase</keyword>
<keyword evidence="6" id="KW-1185">Reference proteome</keyword>
<dbReference type="STRING" id="33888.A6122_0236"/>
<dbReference type="EMBL" id="CP015515">
    <property type="protein sequence ID" value="AND15399.1"/>
    <property type="molecule type" value="Genomic_DNA"/>
</dbReference>
<reference evidence="5 6" key="1">
    <citation type="submission" date="2016-05" db="EMBL/GenBank/DDBJ databases">
        <title>Complete genome sequence of Rathayibacter tritici NCPPB 1953.</title>
        <authorList>
            <person name="Park J."/>
            <person name="Lee H.-H."/>
            <person name="Lee S.-W."/>
            <person name="Seo Y.-S."/>
        </authorList>
    </citation>
    <scope>NUCLEOTIDE SEQUENCE [LARGE SCALE GENOMIC DNA]</scope>
    <source>
        <strain evidence="5 6">NCPPB 1953</strain>
    </source>
</reference>
<dbReference type="PANTHER" id="PTHR42723:SF1">
    <property type="entry name" value="CHLOROPHYLL SYNTHASE, CHLOROPLASTIC"/>
    <property type="match status" value="1"/>
</dbReference>
<evidence type="ECO:0000256" key="3">
    <source>
        <dbReference type="ARBA" id="ARBA00022989"/>
    </source>
</evidence>
<accession>A0A160KQF3</accession>
<evidence type="ECO:0000313" key="6">
    <source>
        <dbReference type="Proteomes" id="UP000077071"/>
    </source>
</evidence>
<dbReference type="CDD" id="cd13964">
    <property type="entry name" value="PT_UbiA_1"/>
    <property type="match status" value="1"/>
</dbReference>
<dbReference type="Pfam" id="PF01040">
    <property type="entry name" value="UbiA"/>
    <property type="match status" value="1"/>
</dbReference>
<organism evidence="5 6">
    <name type="scientific">Rathayibacter tritici</name>
    <dbReference type="NCBI Taxonomy" id="33888"/>
    <lineage>
        <taxon>Bacteria</taxon>
        <taxon>Bacillati</taxon>
        <taxon>Actinomycetota</taxon>
        <taxon>Actinomycetes</taxon>
        <taxon>Micrococcales</taxon>
        <taxon>Microbacteriaceae</taxon>
        <taxon>Rathayibacter</taxon>
    </lineage>
</organism>
<dbReference type="PATRIC" id="fig|33888.3.peg.275"/>
<evidence type="ECO:0000256" key="2">
    <source>
        <dbReference type="ARBA" id="ARBA00022692"/>
    </source>
</evidence>
<evidence type="ECO:0000256" key="4">
    <source>
        <dbReference type="ARBA" id="ARBA00023136"/>
    </source>
</evidence>
<evidence type="ECO:0000256" key="1">
    <source>
        <dbReference type="ARBA" id="ARBA00004141"/>
    </source>
</evidence>
<comment type="subcellular location">
    <subcellularLocation>
        <location evidence="1">Membrane</location>
        <topology evidence="1">Multi-pass membrane protein</topology>
    </subcellularLocation>
</comment>
<evidence type="ECO:0000313" key="5">
    <source>
        <dbReference type="EMBL" id="AND15399.1"/>
    </source>
</evidence>
<keyword evidence="2" id="KW-0812">Transmembrane</keyword>
<sequence>MAELRDYLELVRAKAALTVIGDTLAGGAWAGRGLGAGTLALPLSSALLYSAGMALNDYSDAELDARERPERPIPSGRIRRSAALGTAAVLTAAGVAVAAVVDGRRSLALSLPLAATIWSYDLLAKPTPLGPVVMAACRGLDVLLGAGADGVRAAAPASAAVAAHTLGVTVLSRGEVHGTTPVAAGAAAAGTASIALSTAGGVLAERRAAPAAVVTAGLGRWLLLVLTAQLQASRTPTAAAARTATRAGITGMIPLQAALTGLKRPELGAALLALDALGSLLLRRPRTADIT</sequence>
<dbReference type="InterPro" id="IPR050475">
    <property type="entry name" value="Prenyltransferase_related"/>
</dbReference>
<gene>
    <name evidence="5" type="ORF">A6122_0236</name>
</gene>
<proteinExistence type="predicted"/>
<keyword evidence="3" id="KW-1133">Transmembrane helix</keyword>
<dbReference type="PANTHER" id="PTHR42723">
    <property type="entry name" value="CHLOROPHYLL SYNTHASE"/>
    <property type="match status" value="1"/>
</dbReference>
<dbReference type="NCBIfam" id="NF045897">
    <property type="entry name" value="SCO3242_trans"/>
    <property type="match status" value="1"/>
</dbReference>
<name>A0A160KQF3_9MICO</name>
<dbReference type="RefSeq" id="WP_068250607.1">
    <property type="nucleotide sequence ID" value="NZ_CP015515.1"/>
</dbReference>
<dbReference type="InterPro" id="IPR000537">
    <property type="entry name" value="UbiA_prenyltransferase"/>
</dbReference>
<protein>
    <submittedName>
        <fullName evidence="5">4-hydroxybenzoate polyprenyltransferase</fullName>
    </submittedName>
</protein>
<dbReference type="KEGG" id="rtn:A6122_0236"/>
<dbReference type="InterPro" id="IPR044878">
    <property type="entry name" value="UbiA_sf"/>
</dbReference>
<dbReference type="GO" id="GO:0016765">
    <property type="term" value="F:transferase activity, transferring alkyl or aryl (other than methyl) groups"/>
    <property type="evidence" value="ECO:0007669"/>
    <property type="project" value="InterPro"/>
</dbReference>
<dbReference type="Gene3D" id="1.10.357.140">
    <property type="entry name" value="UbiA prenyltransferase"/>
    <property type="match status" value="1"/>
</dbReference>
<dbReference type="AlphaFoldDB" id="A0A160KQF3"/>